<dbReference type="Gene3D" id="3.90.550.10">
    <property type="entry name" value="Spore Coat Polysaccharide Biosynthesis Protein SpsA, Chain A"/>
    <property type="match status" value="1"/>
</dbReference>
<dbReference type="AlphaFoldDB" id="A0A1G2C0P0"/>
<dbReference type="InterPro" id="IPR050256">
    <property type="entry name" value="Glycosyltransferase_2"/>
</dbReference>
<reference evidence="2 3" key="1">
    <citation type="journal article" date="2016" name="Nat. Commun.">
        <title>Thousands of microbial genomes shed light on interconnected biogeochemical processes in an aquifer system.</title>
        <authorList>
            <person name="Anantharaman K."/>
            <person name="Brown C.T."/>
            <person name="Hug L.A."/>
            <person name="Sharon I."/>
            <person name="Castelle C.J."/>
            <person name="Probst A.J."/>
            <person name="Thomas B.C."/>
            <person name="Singh A."/>
            <person name="Wilkins M.J."/>
            <person name="Karaoz U."/>
            <person name="Brodie E.L."/>
            <person name="Williams K.H."/>
            <person name="Hubbard S.S."/>
            <person name="Banfield J.F."/>
        </authorList>
    </citation>
    <scope>NUCLEOTIDE SEQUENCE [LARGE SCALE GENOMIC DNA]</scope>
</reference>
<gene>
    <name evidence="2" type="ORF">A2406_02610</name>
</gene>
<sequence length="221" mass="24737">MNIFVIIPAYNEEKRIGQVLDDLSVFSYRLVVVDDGSTDNTAGVVAAYPKVTLLRHKINRDQGASLQTGNQYALGEQADVIVHFDADGQFLASEIEDMVKPILEEGYDIVFGSRFLSKKSKLPFLKRHIIFPLARLVNRLFLGVKTSDPQSGFRAMTAQTAKSINIEQDGKAHCSEIMAKAFEQKLKIKEVPITVIYNRFGQGMGHGFKILKDILFSKINK</sequence>
<dbReference type="Proteomes" id="UP000177626">
    <property type="component" value="Unassembled WGS sequence"/>
</dbReference>
<evidence type="ECO:0000313" key="2">
    <source>
        <dbReference type="EMBL" id="OGY94691.1"/>
    </source>
</evidence>
<feature type="domain" description="Glycosyltransferase 2-like" evidence="1">
    <location>
        <begin position="5"/>
        <end position="155"/>
    </location>
</feature>
<proteinExistence type="predicted"/>
<dbReference type="CDD" id="cd04179">
    <property type="entry name" value="DPM_DPG-synthase_like"/>
    <property type="match status" value="1"/>
</dbReference>
<dbReference type="InterPro" id="IPR029044">
    <property type="entry name" value="Nucleotide-diphossugar_trans"/>
</dbReference>
<evidence type="ECO:0000313" key="3">
    <source>
        <dbReference type="Proteomes" id="UP000177626"/>
    </source>
</evidence>
<comment type="caution">
    <text evidence="2">The sequence shown here is derived from an EMBL/GenBank/DDBJ whole genome shotgun (WGS) entry which is preliminary data.</text>
</comment>
<dbReference type="InterPro" id="IPR001173">
    <property type="entry name" value="Glyco_trans_2-like"/>
</dbReference>
<evidence type="ECO:0000259" key="1">
    <source>
        <dbReference type="Pfam" id="PF00535"/>
    </source>
</evidence>
<name>A0A1G2C0P0_9BACT</name>
<dbReference type="Pfam" id="PF00535">
    <property type="entry name" value="Glycos_transf_2"/>
    <property type="match status" value="1"/>
</dbReference>
<protein>
    <recommendedName>
        <fullName evidence="1">Glycosyltransferase 2-like domain-containing protein</fullName>
    </recommendedName>
</protein>
<dbReference type="PANTHER" id="PTHR48090">
    <property type="entry name" value="UNDECAPRENYL-PHOSPHATE 4-DEOXY-4-FORMAMIDO-L-ARABINOSE TRANSFERASE-RELATED"/>
    <property type="match status" value="1"/>
</dbReference>
<dbReference type="PANTHER" id="PTHR48090:SF7">
    <property type="entry name" value="RFBJ PROTEIN"/>
    <property type="match status" value="1"/>
</dbReference>
<dbReference type="SUPFAM" id="SSF53448">
    <property type="entry name" value="Nucleotide-diphospho-sugar transferases"/>
    <property type="match status" value="1"/>
</dbReference>
<accession>A0A1G2C0P0</accession>
<dbReference type="EMBL" id="MHKQ01000005">
    <property type="protein sequence ID" value="OGY94691.1"/>
    <property type="molecule type" value="Genomic_DNA"/>
</dbReference>
<organism evidence="2 3">
    <name type="scientific">Candidatus Komeilibacteria bacterium RIFOXYC1_FULL_37_11</name>
    <dbReference type="NCBI Taxonomy" id="1798555"/>
    <lineage>
        <taxon>Bacteria</taxon>
        <taxon>Candidatus Komeiliibacteriota</taxon>
    </lineage>
</organism>